<organism evidence="1 2">
    <name type="scientific">Neofusicoccum parvum</name>
    <dbReference type="NCBI Taxonomy" id="310453"/>
    <lineage>
        <taxon>Eukaryota</taxon>
        <taxon>Fungi</taxon>
        <taxon>Dikarya</taxon>
        <taxon>Ascomycota</taxon>
        <taxon>Pezizomycotina</taxon>
        <taxon>Dothideomycetes</taxon>
        <taxon>Dothideomycetes incertae sedis</taxon>
        <taxon>Botryosphaeriales</taxon>
        <taxon>Botryosphaeriaceae</taxon>
        <taxon>Neofusicoccum</taxon>
    </lineage>
</organism>
<accession>A0ACB5S899</accession>
<name>A0ACB5S899_9PEZI</name>
<gene>
    <name evidence="1" type="primary">g4285</name>
    <name evidence="1" type="ORF">NpPPO83_00004285</name>
</gene>
<dbReference type="EMBL" id="BSXG01000055">
    <property type="protein sequence ID" value="GME29029.1"/>
    <property type="molecule type" value="Genomic_DNA"/>
</dbReference>
<sequence>MPSQGRRSRSTTSASTKASQRPLSRASTTSLQSQTTQDQHSNDFAAQYQQHPLQHSQHMAHPSQSHMQYAPVEQGLLQATHSLSHQDNMMMMQYQQHPAPQMMSQHSQEGSYSHPPPNAYMHLQQQAADYSNGNPQAAASGAETDDKKKKGASASATNDKELREMLTRADGRSLKDVADEVLRTERTSRAEKSKQLFAMLWLRQTCKHAKTSVPRNRVYSQVIFPGIATRRLGVRGESKYHYVDLALVDDPTDGHDLERAGSAHSQDFSHARQGSTHIALDFNNMPRLPADTAVFPTQEQPVETQRTSTETGKPSFGHAFAEPYVPGYGTSRQTSSMYEQELKFPPPDQDSFQENDSIELPNIHDYVPPKTDIDAANALTALYRTHCTSLVDCIRFCKEKQFFRLFTSFHGTLTVPVQKLLAHPNMAPWIRECDWLMYQKMIRFVSRLTLQVTPPVVLNFLNNISRELHKHISKTFQGHPIHVLEARLEPATLFAQLLHRMLRANQAAHAAAALLMIDQNRNQMWMDWVTFVNPKRVMESELPNCGYEEVYRILTQDVRSLLLPLSTPVWLENGTHYQEAALQAAKQHGDSPITNETVIDRLAHFLSNLATRFPHAGTRTLLHCISAVGTAACREITVENGASFSPWWITKVFVDELSLWLASLGGFLAHRAPERKRTSAQVSPVEDSLDNRAENGGAVRSNSQDESRFSSLGADFSVDTSFMSNQGKDNSGNDMNARSAQESFNQNKFQTFGMDVDNQDLDDSGIGMSLMDDNFGASKGYIGAEGNSNFMHGGMNVS</sequence>
<reference evidence="1" key="1">
    <citation type="submission" date="2024-09" db="EMBL/GenBank/DDBJ databases">
        <title>Draft Genome Sequences of Neofusicoccum parvum.</title>
        <authorList>
            <person name="Ashida A."/>
            <person name="Camagna M."/>
            <person name="Tanaka A."/>
            <person name="Takemoto D."/>
        </authorList>
    </citation>
    <scope>NUCLEOTIDE SEQUENCE</scope>
    <source>
        <strain evidence="1">PPO83</strain>
    </source>
</reference>
<evidence type="ECO:0000313" key="1">
    <source>
        <dbReference type="EMBL" id="GME29029.1"/>
    </source>
</evidence>
<keyword evidence="2" id="KW-1185">Reference proteome</keyword>
<proteinExistence type="predicted"/>
<evidence type="ECO:0000313" key="2">
    <source>
        <dbReference type="Proteomes" id="UP001165186"/>
    </source>
</evidence>
<protein>
    <submittedName>
        <fullName evidence="1">Rfx DNA-binding domain-containing protein</fullName>
    </submittedName>
</protein>
<comment type="caution">
    <text evidence="1">The sequence shown here is derived from an EMBL/GenBank/DDBJ whole genome shotgun (WGS) entry which is preliminary data.</text>
</comment>
<dbReference type="Proteomes" id="UP001165186">
    <property type="component" value="Unassembled WGS sequence"/>
</dbReference>
<keyword evidence="1" id="KW-0238">DNA-binding</keyword>